<dbReference type="GO" id="GO:0012505">
    <property type="term" value="C:endomembrane system"/>
    <property type="evidence" value="ECO:0007669"/>
    <property type="project" value="TreeGrafter"/>
</dbReference>
<dbReference type="InterPro" id="IPR045242">
    <property type="entry name" value="Syntaxin"/>
</dbReference>
<dbReference type="AlphaFoldDB" id="A0A1V9ZLX7"/>
<gene>
    <name evidence="5" type="ORF">ACHHYP_07505</name>
</gene>
<dbReference type="STRING" id="1202772.A0A1V9ZLX7"/>
<evidence type="ECO:0000256" key="1">
    <source>
        <dbReference type="ARBA" id="ARBA00009063"/>
    </source>
</evidence>
<feature type="domain" description="T-SNARE coiled-coil homology" evidence="4">
    <location>
        <begin position="199"/>
        <end position="261"/>
    </location>
</feature>
<dbReference type="Gene3D" id="1.20.5.110">
    <property type="match status" value="1"/>
</dbReference>
<dbReference type="EMBL" id="JNBR01000075">
    <property type="protein sequence ID" value="OQR98976.1"/>
    <property type="molecule type" value="Genomic_DNA"/>
</dbReference>
<dbReference type="InterPro" id="IPR006011">
    <property type="entry name" value="Syntaxin_N"/>
</dbReference>
<evidence type="ECO:0000313" key="6">
    <source>
        <dbReference type="Proteomes" id="UP000243579"/>
    </source>
</evidence>
<keyword evidence="3" id="KW-1133">Transmembrane helix</keyword>
<dbReference type="PANTHER" id="PTHR19957">
    <property type="entry name" value="SYNTAXIN"/>
    <property type="match status" value="1"/>
</dbReference>
<evidence type="ECO:0000256" key="2">
    <source>
        <dbReference type="SAM" id="MobiDB-lite"/>
    </source>
</evidence>
<dbReference type="GO" id="GO:0031201">
    <property type="term" value="C:SNARE complex"/>
    <property type="evidence" value="ECO:0007669"/>
    <property type="project" value="TreeGrafter"/>
</dbReference>
<feature type="transmembrane region" description="Helical" evidence="3">
    <location>
        <begin position="275"/>
        <end position="296"/>
    </location>
</feature>
<dbReference type="Proteomes" id="UP000243579">
    <property type="component" value="Unassembled WGS sequence"/>
</dbReference>
<dbReference type="GO" id="GO:0006886">
    <property type="term" value="P:intracellular protein transport"/>
    <property type="evidence" value="ECO:0007669"/>
    <property type="project" value="TreeGrafter"/>
</dbReference>
<dbReference type="PANTHER" id="PTHR19957:SF38">
    <property type="entry name" value="LD27581P"/>
    <property type="match status" value="1"/>
</dbReference>
<proteinExistence type="inferred from homology"/>
<dbReference type="OrthoDB" id="364348at2759"/>
<dbReference type="SMART" id="SM00397">
    <property type="entry name" value="t_SNARE"/>
    <property type="match status" value="1"/>
</dbReference>
<evidence type="ECO:0000259" key="4">
    <source>
        <dbReference type="PROSITE" id="PS50192"/>
    </source>
</evidence>
<dbReference type="SUPFAM" id="SSF47661">
    <property type="entry name" value="t-snare proteins"/>
    <property type="match status" value="1"/>
</dbReference>
<reference evidence="5 6" key="1">
    <citation type="journal article" date="2014" name="Genome Biol. Evol.">
        <title>The secreted proteins of Achlya hypogyna and Thraustotheca clavata identify the ancestral oomycete secretome and reveal gene acquisitions by horizontal gene transfer.</title>
        <authorList>
            <person name="Misner I."/>
            <person name="Blouin N."/>
            <person name="Leonard G."/>
            <person name="Richards T.A."/>
            <person name="Lane C.E."/>
        </authorList>
    </citation>
    <scope>NUCLEOTIDE SEQUENCE [LARGE SCALE GENOMIC DNA]</scope>
    <source>
        <strain evidence="5 6">ATCC 48635</strain>
    </source>
</reference>
<comment type="caution">
    <text evidence="5">The sequence shown here is derived from an EMBL/GenBank/DDBJ whole genome shotgun (WGS) entry which is preliminary data.</text>
</comment>
<dbReference type="GO" id="GO:0000149">
    <property type="term" value="F:SNARE binding"/>
    <property type="evidence" value="ECO:0007669"/>
    <property type="project" value="TreeGrafter"/>
</dbReference>
<dbReference type="InterPro" id="IPR000727">
    <property type="entry name" value="T_SNARE_dom"/>
</dbReference>
<dbReference type="GO" id="GO:0006906">
    <property type="term" value="P:vesicle fusion"/>
    <property type="evidence" value="ECO:0007669"/>
    <property type="project" value="TreeGrafter"/>
</dbReference>
<evidence type="ECO:0000313" key="5">
    <source>
        <dbReference type="EMBL" id="OQR98976.1"/>
    </source>
</evidence>
<keyword evidence="3" id="KW-0472">Membrane</keyword>
<accession>A0A1V9ZLX7</accession>
<name>A0A1V9ZLX7_ACHHY</name>
<keyword evidence="3" id="KW-0812">Transmembrane</keyword>
<sequence>MVRDSHEKKVVRHLQGVSLPSPSPGPMYDSFNSPRNNKDGLMDQGQYEQLLSEVSKAVGQFNSTIRSIDQKVSLYGTSLDSRANHEKLNELVDKGNKLVGKIQKRLKLLNDDVKNKSGAKAKARATAVRKLSSDFKSQLELFQKSCENVVASETQAVDQIRRSSSSFVAPKGDTSNGNQFFNYNEDQIYAQAQVTTYDEDDMMRREEDIIHINHQLREINAAYKEIDGLVQDQGEVIVEITDNIDNAHENAEEGLNQVKQADMRKSYCVCTKRKMICYGVLGLILVLLILTLVLAIGK</sequence>
<feature type="region of interest" description="Disordered" evidence="2">
    <location>
        <begin position="1"/>
        <end position="42"/>
    </location>
</feature>
<evidence type="ECO:0000256" key="3">
    <source>
        <dbReference type="SAM" id="Phobius"/>
    </source>
</evidence>
<dbReference type="Gene3D" id="1.20.58.70">
    <property type="match status" value="1"/>
</dbReference>
<protein>
    <submittedName>
        <fullName evidence="5">Syntaxin 7-like protein</fullName>
    </submittedName>
</protein>
<dbReference type="InterPro" id="IPR010989">
    <property type="entry name" value="SNARE"/>
</dbReference>
<dbReference type="GO" id="GO:0048278">
    <property type="term" value="P:vesicle docking"/>
    <property type="evidence" value="ECO:0007669"/>
    <property type="project" value="TreeGrafter"/>
</dbReference>
<dbReference type="PROSITE" id="PS50192">
    <property type="entry name" value="T_SNARE"/>
    <property type="match status" value="1"/>
</dbReference>
<dbReference type="Pfam" id="PF14523">
    <property type="entry name" value="Syntaxin_2"/>
    <property type="match status" value="1"/>
</dbReference>
<dbReference type="CDD" id="cd15840">
    <property type="entry name" value="SNARE_Qa"/>
    <property type="match status" value="1"/>
</dbReference>
<comment type="similarity">
    <text evidence="1">Belongs to the syntaxin family.</text>
</comment>
<organism evidence="5 6">
    <name type="scientific">Achlya hypogyna</name>
    <name type="common">Oomycete</name>
    <name type="synonym">Protoachlya hypogyna</name>
    <dbReference type="NCBI Taxonomy" id="1202772"/>
    <lineage>
        <taxon>Eukaryota</taxon>
        <taxon>Sar</taxon>
        <taxon>Stramenopiles</taxon>
        <taxon>Oomycota</taxon>
        <taxon>Saprolegniomycetes</taxon>
        <taxon>Saprolegniales</taxon>
        <taxon>Achlyaceae</taxon>
        <taxon>Achlya</taxon>
    </lineage>
</organism>
<keyword evidence="6" id="KW-1185">Reference proteome</keyword>
<dbReference type="GO" id="GO:0005484">
    <property type="term" value="F:SNAP receptor activity"/>
    <property type="evidence" value="ECO:0007669"/>
    <property type="project" value="TreeGrafter"/>
</dbReference>